<dbReference type="InterPro" id="IPR011990">
    <property type="entry name" value="TPR-like_helical_dom_sf"/>
</dbReference>
<dbReference type="GO" id="GO:0005737">
    <property type="term" value="C:cytoplasm"/>
    <property type="evidence" value="ECO:0007669"/>
    <property type="project" value="TreeGrafter"/>
</dbReference>
<dbReference type="Gene3D" id="1.25.40.10">
    <property type="entry name" value="Tetratricopeptide repeat domain"/>
    <property type="match status" value="1"/>
</dbReference>
<dbReference type="Proteomes" id="UP000216998">
    <property type="component" value="Unassembled WGS sequence"/>
</dbReference>
<evidence type="ECO:0000313" key="5">
    <source>
        <dbReference type="Proteomes" id="UP000216998"/>
    </source>
</evidence>
<dbReference type="InterPro" id="IPR041664">
    <property type="entry name" value="AAA_16"/>
</dbReference>
<dbReference type="SMART" id="SM00044">
    <property type="entry name" value="CYCc"/>
    <property type="match status" value="1"/>
</dbReference>
<dbReference type="SUPFAM" id="SSF55073">
    <property type="entry name" value="Nucleotide cyclase"/>
    <property type="match status" value="1"/>
</dbReference>
<sequence>MSLAGESRLTDAHDGIHAFPLGSRPGLVRADRRMVTAFFCDIINSSYMVIPQDPEDAYDQLSGLIDIMRRHVAAFGGTICQTLGDGVYAVFGAPVALENHAVRACFAADGILREVARSGRAVRIGMASGEVLWDHDSGAQTGNPATGATIHIAAKLQQMAAPNRAVMTDATARLAADWVETEESSLVVLAGEEPLQTHQLTSVRSRRRQDEEVLPMVGRENIRSYLLSTLEGMATGNGGFSAHLVQAAPGLGKTRLVRSLAASARKTGIRVLELQVPPVEPVGAVGPLHQLVAALLDGPLPRTPEGLSAMLRAAGAQPEQADALARILLPTLTDNQDRGTSAILSLAASAMAMLVRSVAERRTLLLLVEDMHWADTAVQATALSLLDLPESTRLLLVLTSREEGLNATIATHRRLGQHTLGPLSISDTTSLLDHWLGRYPGLDKIKLDLSRRARGNPFFLVECIRVLMMNGTLQGDVGNMRPGEMPAYPLPDSVQALLSVRIDMLGEAARRVLRFAAVAGPTFDVALLSRLIGAEDAGRYLPELARLGLIDETRLLPRQEYSFHHALLHEAVYACITRRDRRQIHGRLAELLDQEAFTELSGRLAAQARHAAAGALWTMAVRAGVAAGREALNRSLAAEAVSLLSIAVEANENLPVNQDSLEAGIDLRIALAKAAMPAGMGDRAMTELDRAVSLARQAGDQSRAMVGLVQQINYEWVYGSLAQALLLAGSAISYSGGEMSAHPELLIIAASCHIENDDPENALRLLEIAAGVSGRDQHVAGRYTMLNVDMMISIKKARCRALLGQLHEAEPLIQHALRLADGDRFPFNRVFVRADIAEIRLRQRRFGDVLAYSSESLSLSRSTGAPLFDAVNLARRGLALSYMGRGIAGLADIDQGLGIAIARGAALHIAKARQCRAVAFALTGQLQQAQQERASAAVLADERGFRLLGRQLPSLAELTDIAAQARSNLNLLSIR</sequence>
<dbReference type="Pfam" id="PF00211">
    <property type="entry name" value="Guanylate_cyc"/>
    <property type="match status" value="1"/>
</dbReference>
<dbReference type="Gene3D" id="3.30.70.1230">
    <property type="entry name" value="Nucleotide cyclase"/>
    <property type="match status" value="1"/>
</dbReference>
<keyword evidence="5" id="KW-1185">Reference proteome</keyword>
<dbReference type="SUPFAM" id="SSF52540">
    <property type="entry name" value="P-loop containing nucleoside triphosphate hydrolases"/>
    <property type="match status" value="1"/>
</dbReference>
<dbReference type="InterPro" id="IPR029787">
    <property type="entry name" value="Nucleotide_cyclase"/>
</dbReference>
<dbReference type="EMBL" id="NOXU01000015">
    <property type="protein sequence ID" value="OYQ37386.1"/>
    <property type="molecule type" value="Genomic_DNA"/>
</dbReference>
<dbReference type="PANTHER" id="PTHR16305:SF28">
    <property type="entry name" value="GUANYLATE CYCLASE DOMAIN-CONTAINING PROTEIN"/>
    <property type="match status" value="1"/>
</dbReference>
<reference evidence="4 5" key="1">
    <citation type="submission" date="2017-07" db="EMBL/GenBank/DDBJ databases">
        <title>Niveispirillum cyanobacteriorum sp. nov., isolated from cyanobacterial aggregates in a eutrophic lake.</title>
        <authorList>
            <person name="Cai H."/>
        </authorList>
    </citation>
    <scope>NUCLEOTIDE SEQUENCE [LARGE SCALE GENOMIC DNA]</scope>
    <source>
        <strain evidence="5">TH1-14</strain>
    </source>
</reference>
<dbReference type="CDD" id="cd07302">
    <property type="entry name" value="CHD"/>
    <property type="match status" value="1"/>
</dbReference>
<name>A0A255Z7G8_9PROT</name>
<evidence type="ECO:0000259" key="3">
    <source>
        <dbReference type="PROSITE" id="PS50125"/>
    </source>
</evidence>
<dbReference type="Pfam" id="PF13191">
    <property type="entry name" value="AAA_16"/>
    <property type="match status" value="1"/>
</dbReference>
<evidence type="ECO:0000256" key="2">
    <source>
        <dbReference type="ARBA" id="ARBA00022840"/>
    </source>
</evidence>
<dbReference type="GO" id="GO:0035556">
    <property type="term" value="P:intracellular signal transduction"/>
    <property type="evidence" value="ECO:0007669"/>
    <property type="project" value="InterPro"/>
</dbReference>
<dbReference type="OrthoDB" id="9785312at2"/>
<accession>A0A255Z7G8</accession>
<organism evidence="4 5">
    <name type="scientific">Niveispirillum lacus</name>
    <dbReference type="NCBI Taxonomy" id="1981099"/>
    <lineage>
        <taxon>Bacteria</taxon>
        <taxon>Pseudomonadati</taxon>
        <taxon>Pseudomonadota</taxon>
        <taxon>Alphaproteobacteria</taxon>
        <taxon>Rhodospirillales</taxon>
        <taxon>Azospirillaceae</taxon>
        <taxon>Niveispirillum</taxon>
    </lineage>
</organism>
<dbReference type="AlphaFoldDB" id="A0A255Z7G8"/>
<dbReference type="PANTHER" id="PTHR16305">
    <property type="entry name" value="TESTICULAR SOLUBLE ADENYLYL CYCLASE"/>
    <property type="match status" value="1"/>
</dbReference>
<evidence type="ECO:0000313" key="4">
    <source>
        <dbReference type="EMBL" id="OYQ37386.1"/>
    </source>
</evidence>
<dbReference type="InterPro" id="IPR027417">
    <property type="entry name" value="P-loop_NTPase"/>
</dbReference>
<dbReference type="GO" id="GO:0004016">
    <property type="term" value="F:adenylate cyclase activity"/>
    <property type="evidence" value="ECO:0007669"/>
    <property type="project" value="TreeGrafter"/>
</dbReference>
<dbReference type="InterPro" id="IPR001054">
    <property type="entry name" value="A/G_cyclase"/>
</dbReference>
<keyword evidence="1" id="KW-0547">Nucleotide-binding</keyword>
<gene>
    <name evidence="4" type="ORF">CHU95_01450</name>
</gene>
<proteinExistence type="predicted"/>
<feature type="domain" description="Guanylate cyclase" evidence="3">
    <location>
        <begin position="36"/>
        <end position="157"/>
    </location>
</feature>
<dbReference type="GO" id="GO:0005524">
    <property type="term" value="F:ATP binding"/>
    <property type="evidence" value="ECO:0007669"/>
    <property type="project" value="UniProtKB-KW"/>
</dbReference>
<protein>
    <recommendedName>
        <fullName evidence="3">Guanylate cyclase domain-containing protein</fullName>
    </recommendedName>
</protein>
<dbReference type="PROSITE" id="PS50125">
    <property type="entry name" value="GUANYLATE_CYCLASE_2"/>
    <property type="match status" value="1"/>
</dbReference>
<comment type="caution">
    <text evidence="4">The sequence shown here is derived from an EMBL/GenBank/DDBJ whole genome shotgun (WGS) entry which is preliminary data.</text>
</comment>
<keyword evidence="2" id="KW-0067">ATP-binding</keyword>
<evidence type="ECO:0000256" key="1">
    <source>
        <dbReference type="ARBA" id="ARBA00022741"/>
    </source>
</evidence>
<dbReference type="SUPFAM" id="SSF48452">
    <property type="entry name" value="TPR-like"/>
    <property type="match status" value="2"/>
</dbReference>
<dbReference type="GO" id="GO:0009190">
    <property type="term" value="P:cyclic nucleotide biosynthetic process"/>
    <property type="evidence" value="ECO:0007669"/>
    <property type="project" value="InterPro"/>
</dbReference>